<evidence type="ECO:0000256" key="3">
    <source>
        <dbReference type="ARBA" id="ARBA00022729"/>
    </source>
</evidence>
<dbReference type="Proteomes" id="UP001370490">
    <property type="component" value="Unassembled WGS sequence"/>
</dbReference>
<evidence type="ECO:0000259" key="9">
    <source>
        <dbReference type="Pfam" id="PF14380"/>
    </source>
</evidence>
<evidence type="ECO:0000256" key="4">
    <source>
        <dbReference type="ARBA" id="ARBA00023180"/>
    </source>
</evidence>
<dbReference type="AlphaFoldDB" id="A0AAN8V5J2"/>
<evidence type="ECO:0000256" key="7">
    <source>
        <dbReference type="SAM" id="SignalP"/>
    </source>
</evidence>
<evidence type="ECO:0000256" key="1">
    <source>
        <dbReference type="ARBA" id="ARBA00004167"/>
    </source>
</evidence>
<feature type="domain" description="Wall-associated receptor kinase galacturonan-binding" evidence="8">
    <location>
        <begin position="35"/>
        <end position="98"/>
    </location>
</feature>
<dbReference type="PANTHER" id="PTHR33138:SF72">
    <property type="entry name" value="WALL-ASSOCIATED RECEPTOR KINASE CARBOXY-TERMINAL PROTEIN"/>
    <property type="match status" value="1"/>
</dbReference>
<feature type="signal peptide" evidence="7">
    <location>
        <begin position="1"/>
        <end position="27"/>
    </location>
</feature>
<dbReference type="GO" id="GO:0030247">
    <property type="term" value="F:polysaccharide binding"/>
    <property type="evidence" value="ECO:0007669"/>
    <property type="project" value="InterPro"/>
</dbReference>
<dbReference type="InterPro" id="IPR025287">
    <property type="entry name" value="WAK_GUB"/>
</dbReference>
<dbReference type="Pfam" id="PF13947">
    <property type="entry name" value="GUB_WAK_bind"/>
    <property type="match status" value="1"/>
</dbReference>
<dbReference type="PANTHER" id="PTHR33138">
    <property type="entry name" value="OS01G0690200 PROTEIN"/>
    <property type="match status" value="1"/>
</dbReference>
<keyword evidence="4" id="KW-0325">Glycoprotein</keyword>
<reference evidence="10 11" key="1">
    <citation type="submission" date="2023-12" db="EMBL/GenBank/DDBJ databases">
        <title>A high-quality genome assembly for Dillenia turbinata (Dilleniales).</title>
        <authorList>
            <person name="Chanderbali A."/>
        </authorList>
    </citation>
    <scope>NUCLEOTIDE SEQUENCE [LARGE SCALE GENOMIC DNA]</scope>
    <source>
        <strain evidence="10">LSX21</strain>
        <tissue evidence="10">Leaf</tissue>
    </source>
</reference>
<organism evidence="10 11">
    <name type="scientific">Dillenia turbinata</name>
    <dbReference type="NCBI Taxonomy" id="194707"/>
    <lineage>
        <taxon>Eukaryota</taxon>
        <taxon>Viridiplantae</taxon>
        <taxon>Streptophyta</taxon>
        <taxon>Embryophyta</taxon>
        <taxon>Tracheophyta</taxon>
        <taxon>Spermatophyta</taxon>
        <taxon>Magnoliopsida</taxon>
        <taxon>eudicotyledons</taxon>
        <taxon>Gunneridae</taxon>
        <taxon>Pentapetalae</taxon>
        <taxon>Dilleniales</taxon>
        <taxon>Dilleniaceae</taxon>
        <taxon>Dillenia</taxon>
    </lineage>
</organism>
<dbReference type="Pfam" id="PF14380">
    <property type="entry name" value="WAK_assoc"/>
    <property type="match status" value="1"/>
</dbReference>
<comment type="caution">
    <text evidence="10">The sequence shown here is derived from an EMBL/GenBank/DDBJ whole genome shotgun (WGS) entry which is preliminary data.</text>
</comment>
<keyword evidence="11" id="KW-1185">Reference proteome</keyword>
<evidence type="ECO:0000256" key="5">
    <source>
        <dbReference type="ARBA" id="ARBA00047899"/>
    </source>
</evidence>
<evidence type="ECO:0000259" key="8">
    <source>
        <dbReference type="Pfam" id="PF13947"/>
    </source>
</evidence>
<dbReference type="InterPro" id="IPR032872">
    <property type="entry name" value="WAK_assoc_C"/>
</dbReference>
<accession>A0AAN8V5J2</accession>
<comment type="catalytic activity">
    <reaction evidence="6">
        <text>L-seryl-[protein] + ATP = O-phospho-L-seryl-[protein] + ADP + H(+)</text>
        <dbReference type="Rhea" id="RHEA:17989"/>
        <dbReference type="Rhea" id="RHEA-COMP:9863"/>
        <dbReference type="Rhea" id="RHEA-COMP:11604"/>
        <dbReference type="ChEBI" id="CHEBI:15378"/>
        <dbReference type="ChEBI" id="CHEBI:29999"/>
        <dbReference type="ChEBI" id="CHEBI:30616"/>
        <dbReference type="ChEBI" id="CHEBI:83421"/>
        <dbReference type="ChEBI" id="CHEBI:456216"/>
        <dbReference type="EC" id="2.7.11.1"/>
    </reaction>
</comment>
<keyword evidence="3 7" id="KW-0732">Signal</keyword>
<name>A0AAN8V5J2_9MAGN</name>
<evidence type="ECO:0000256" key="2">
    <source>
        <dbReference type="ARBA" id="ARBA00012513"/>
    </source>
</evidence>
<keyword evidence="10" id="KW-0418">Kinase</keyword>
<dbReference type="EC" id="2.7.11.1" evidence="2"/>
<proteinExistence type="predicted"/>
<protein>
    <recommendedName>
        <fullName evidence="2">non-specific serine/threonine protein kinase</fullName>
        <ecNumber evidence="2">2.7.11.1</ecNumber>
    </recommendedName>
</protein>
<dbReference type="GO" id="GO:0016020">
    <property type="term" value="C:membrane"/>
    <property type="evidence" value="ECO:0007669"/>
    <property type="project" value="UniProtKB-SubCell"/>
</dbReference>
<feature type="chain" id="PRO_5043006424" description="non-specific serine/threonine protein kinase" evidence="7">
    <location>
        <begin position="28"/>
        <end position="308"/>
    </location>
</feature>
<evidence type="ECO:0000313" key="11">
    <source>
        <dbReference type="Proteomes" id="UP001370490"/>
    </source>
</evidence>
<comment type="catalytic activity">
    <reaction evidence="5">
        <text>L-threonyl-[protein] + ATP = O-phospho-L-threonyl-[protein] + ADP + H(+)</text>
        <dbReference type="Rhea" id="RHEA:46608"/>
        <dbReference type="Rhea" id="RHEA-COMP:11060"/>
        <dbReference type="Rhea" id="RHEA-COMP:11605"/>
        <dbReference type="ChEBI" id="CHEBI:15378"/>
        <dbReference type="ChEBI" id="CHEBI:30013"/>
        <dbReference type="ChEBI" id="CHEBI:30616"/>
        <dbReference type="ChEBI" id="CHEBI:61977"/>
        <dbReference type="ChEBI" id="CHEBI:456216"/>
        <dbReference type="EC" id="2.7.11.1"/>
    </reaction>
</comment>
<gene>
    <name evidence="10" type="ORF">RJ641_006516</name>
</gene>
<dbReference type="GO" id="GO:0004674">
    <property type="term" value="F:protein serine/threonine kinase activity"/>
    <property type="evidence" value="ECO:0007669"/>
    <property type="project" value="UniProtKB-EC"/>
</dbReference>
<comment type="subcellular location">
    <subcellularLocation>
        <location evidence="1">Membrane</location>
        <topology evidence="1">Single-pass membrane protein</topology>
    </subcellularLocation>
</comment>
<feature type="domain" description="Wall-associated receptor kinase C-terminal" evidence="9">
    <location>
        <begin position="158"/>
        <end position="256"/>
    </location>
</feature>
<keyword evidence="10" id="KW-0808">Transferase</keyword>
<evidence type="ECO:0000313" key="10">
    <source>
        <dbReference type="EMBL" id="KAK6927925.1"/>
    </source>
</evidence>
<dbReference type="EMBL" id="JBAMMX010000014">
    <property type="protein sequence ID" value="KAK6927925.1"/>
    <property type="molecule type" value="Genomic_DNA"/>
</dbReference>
<keyword evidence="10" id="KW-0675">Receptor</keyword>
<evidence type="ECO:0000256" key="6">
    <source>
        <dbReference type="ARBA" id="ARBA00048679"/>
    </source>
</evidence>
<sequence length="308" mass="34389">MRFHGTQTFLLPLIATLILTHVRNSSCSDYRYSNCSQTFQCGNVPNIGYPFWGLNRPDYCGWPEFELNCSGDAPELTILSQKFRVLNIINSSYTLNLTRADYWGTCCPSDGEFANTTIDTSFFTYTSNTQNLFLYYKCQTLEITVASQIFGLNLQFSCDIDNKNTTGYYVTRNISSTGGGGLAGICETNVNVPVYQENAEVLENNLTTSHLLEALDGGFGLKWDANNSLCEVCVGSGGLCGYNTSTQHFTCYCKDQPYPASCGSTQPNTVSGRRAIRWLRLLLLFNFISKKEQFKGPFYDGLIVHRSC</sequence>